<dbReference type="InterPro" id="IPR036291">
    <property type="entry name" value="NAD(P)-bd_dom_sf"/>
</dbReference>
<evidence type="ECO:0000313" key="2">
    <source>
        <dbReference type="Proteomes" id="UP000220629"/>
    </source>
</evidence>
<reference evidence="2" key="1">
    <citation type="submission" date="2017-09" db="EMBL/GenBank/DDBJ databases">
        <title>FDA dAtabase for Regulatory Grade micrObial Sequences (FDA-ARGOS): Supporting development and validation of Infectious Disease Dx tests.</title>
        <authorList>
            <person name="Minogue T."/>
            <person name="Wolcott M."/>
            <person name="Wasieloski L."/>
            <person name="Aguilar W."/>
            <person name="Moore D."/>
            <person name="Tallon L."/>
            <person name="Sadzewicz L."/>
            <person name="Ott S."/>
            <person name="Zhao X."/>
            <person name="Nagaraj S."/>
            <person name="Vavikolanu K."/>
            <person name="Aluvathingal J."/>
            <person name="Nadendla S."/>
            <person name="Sichtig H."/>
        </authorList>
    </citation>
    <scope>NUCLEOTIDE SEQUENCE [LARGE SCALE GENOMIC DNA]</scope>
    <source>
        <strain evidence="2">FDAARGOS_390</strain>
    </source>
</reference>
<dbReference type="InterPro" id="IPR023866">
    <property type="entry name" value="SbnB"/>
</dbReference>
<dbReference type="RefSeq" id="WP_098153098.1">
    <property type="nucleotide sequence ID" value="NZ_CADEVR010000009.1"/>
</dbReference>
<dbReference type="AlphaFoldDB" id="A0A2A7SJQ9"/>
<dbReference type="PIRSF" id="PIRSF001439">
    <property type="entry name" value="CryM"/>
    <property type="match status" value="1"/>
</dbReference>
<dbReference type="PANTHER" id="PTHR13812">
    <property type="entry name" value="KETIMINE REDUCTASE MU-CRYSTALLIN"/>
    <property type="match status" value="1"/>
</dbReference>
<sequence>MSNRPRAFSVIGGSYIAELLATSKRDIIDIVEHGYRLHELGGTNNPDSYFLRFDDKPEARIIALPAAIRDVDRARFVSGIKWIASYPRNIEANLQRASAVVVLNDYETGYPFACLEASQISAARTAASAVLAATRLGPAQRRTTSLGVIGGGVIASTILEYFKAAGWHFDEVGIHDQSPEHAEAFARNLSSRDVYPVRTCSAAQALGAELVVLATTAGEPWVPADYRFTASQRVLNVSLRDLEPDTLLAANNVFDDVEHCMKANTSPHLAQQRYGHRDFVSGTIGQHILGTLRLDPGKPVIFSPFGLGVLDLAVSMFIHERALAEGGQHSIDDFFASTERWSQ</sequence>
<dbReference type="EMBL" id="PDDY01000001">
    <property type="protein sequence ID" value="PEH43500.1"/>
    <property type="molecule type" value="Genomic_DNA"/>
</dbReference>
<dbReference type="GO" id="GO:0016639">
    <property type="term" value="F:oxidoreductase activity, acting on the CH-NH2 group of donors, NAD or NADP as acceptor"/>
    <property type="evidence" value="ECO:0007669"/>
    <property type="project" value="InterPro"/>
</dbReference>
<dbReference type="GO" id="GO:0005737">
    <property type="term" value="C:cytoplasm"/>
    <property type="evidence" value="ECO:0007669"/>
    <property type="project" value="TreeGrafter"/>
</dbReference>
<organism evidence="1 2">
    <name type="scientific">Burkholderia gladioli</name>
    <name type="common">Pseudomonas marginata</name>
    <name type="synonym">Phytomonas marginata</name>
    <dbReference type="NCBI Taxonomy" id="28095"/>
    <lineage>
        <taxon>Bacteria</taxon>
        <taxon>Pseudomonadati</taxon>
        <taxon>Pseudomonadota</taxon>
        <taxon>Betaproteobacteria</taxon>
        <taxon>Burkholderiales</taxon>
        <taxon>Burkholderiaceae</taxon>
        <taxon>Burkholderia</taxon>
    </lineage>
</organism>
<dbReference type="InterPro" id="IPR003462">
    <property type="entry name" value="ODC_Mu_crystall"/>
</dbReference>
<dbReference type="SUPFAM" id="SSF51735">
    <property type="entry name" value="NAD(P)-binding Rossmann-fold domains"/>
    <property type="match status" value="1"/>
</dbReference>
<dbReference type="Gene3D" id="3.40.50.720">
    <property type="entry name" value="NAD(P)-binding Rossmann-like Domain"/>
    <property type="match status" value="1"/>
</dbReference>
<dbReference type="NCBIfam" id="TIGR03944">
    <property type="entry name" value="dehyd_SbnB_fam"/>
    <property type="match status" value="1"/>
</dbReference>
<evidence type="ECO:0000313" key="1">
    <source>
        <dbReference type="EMBL" id="PEH43500.1"/>
    </source>
</evidence>
<proteinExistence type="predicted"/>
<protein>
    <submittedName>
        <fullName evidence="1">2,3-diaminopropionate biosynthesis protein SbnB</fullName>
    </submittedName>
</protein>
<dbReference type="Proteomes" id="UP000220629">
    <property type="component" value="Unassembled WGS sequence"/>
</dbReference>
<dbReference type="InterPro" id="IPR023401">
    <property type="entry name" value="ODC_N"/>
</dbReference>
<dbReference type="Gene3D" id="3.30.1780.10">
    <property type="entry name" value="ornithine cyclodeaminase, domain 1"/>
    <property type="match status" value="1"/>
</dbReference>
<dbReference type="Pfam" id="PF02423">
    <property type="entry name" value="OCD_Mu_crystall"/>
    <property type="match status" value="1"/>
</dbReference>
<dbReference type="PANTHER" id="PTHR13812:SF19">
    <property type="entry name" value="KETIMINE REDUCTASE MU-CRYSTALLIN"/>
    <property type="match status" value="1"/>
</dbReference>
<gene>
    <name evidence="1" type="ORF">CRM94_15830</name>
</gene>
<comment type="caution">
    <text evidence="1">The sequence shown here is derived from an EMBL/GenBank/DDBJ whole genome shotgun (WGS) entry which is preliminary data.</text>
</comment>
<name>A0A2A7SJQ9_BURGA</name>
<dbReference type="GO" id="GO:0019290">
    <property type="term" value="P:siderophore biosynthetic process"/>
    <property type="evidence" value="ECO:0007669"/>
    <property type="project" value="InterPro"/>
</dbReference>
<accession>A0A2A7SJQ9</accession>